<dbReference type="OrthoDB" id="89089at2"/>
<gene>
    <name evidence="1" type="ORF">Ctaglu_22210</name>
</gene>
<evidence type="ECO:0008006" key="3">
    <source>
        <dbReference type="Google" id="ProtNLM"/>
    </source>
</evidence>
<name>A0A401UM54_9CLOT</name>
<comment type="caution">
    <text evidence="1">The sequence shown here is derived from an EMBL/GenBank/DDBJ whole genome shotgun (WGS) entry which is preliminary data.</text>
</comment>
<evidence type="ECO:0000313" key="1">
    <source>
        <dbReference type="EMBL" id="GCD10598.1"/>
    </source>
</evidence>
<sequence>MSDSIFPEINIDLQQQINVETEVITLGKTFLFDFKKGDFVTQNGRLVIATEAEALKNWIEKVIRTEKFKFQIYKQYGITLEDLVLGNKINIYKESEIKREVIEALLIHPQILDIDMFTLNKNKNMLTISFTVILKDGTGVEQEVIINGR</sequence>
<dbReference type="Pfam" id="PF10934">
    <property type="entry name" value="Sheath_initiator"/>
    <property type="match status" value="1"/>
</dbReference>
<keyword evidence="2" id="KW-1185">Reference proteome</keyword>
<proteinExistence type="predicted"/>
<dbReference type="Gene3D" id="3.10.450.40">
    <property type="match status" value="1"/>
</dbReference>
<dbReference type="InterPro" id="IPR020288">
    <property type="entry name" value="Sheath_initiator"/>
</dbReference>
<protein>
    <recommendedName>
        <fullName evidence="3">DUF2634 domain-containing protein</fullName>
    </recommendedName>
</protein>
<evidence type="ECO:0000313" key="2">
    <source>
        <dbReference type="Proteomes" id="UP000287872"/>
    </source>
</evidence>
<organism evidence="1 2">
    <name type="scientific">Clostridium tagluense</name>
    <dbReference type="NCBI Taxonomy" id="360422"/>
    <lineage>
        <taxon>Bacteria</taxon>
        <taxon>Bacillati</taxon>
        <taxon>Bacillota</taxon>
        <taxon>Clostridia</taxon>
        <taxon>Eubacteriales</taxon>
        <taxon>Clostridiaceae</taxon>
        <taxon>Clostridium</taxon>
    </lineage>
</organism>
<accession>A0A401UM54</accession>
<reference evidence="1 2" key="1">
    <citation type="submission" date="2018-11" db="EMBL/GenBank/DDBJ databases">
        <title>Genome sequencing and assembly of Clostridium tagluense strain A121.</title>
        <authorList>
            <person name="Murakami T."/>
            <person name="Segawa T."/>
            <person name="Shcherbakova V.A."/>
            <person name="Mori H."/>
            <person name="Yoshimura Y."/>
        </authorList>
    </citation>
    <scope>NUCLEOTIDE SEQUENCE [LARGE SCALE GENOMIC DNA]</scope>
    <source>
        <strain evidence="1 2">A121</strain>
    </source>
</reference>
<dbReference type="EMBL" id="BHYK01000011">
    <property type="protein sequence ID" value="GCD10598.1"/>
    <property type="molecule type" value="Genomic_DNA"/>
</dbReference>
<dbReference type="RefSeq" id="WP_125001511.1">
    <property type="nucleotide sequence ID" value="NZ_BHYK01000011.1"/>
</dbReference>
<dbReference type="AlphaFoldDB" id="A0A401UM54"/>
<dbReference type="Proteomes" id="UP000287872">
    <property type="component" value="Unassembled WGS sequence"/>
</dbReference>